<dbReference type="InterPro" id="IPR036390">
    <property type="entry name" value="WH_DNA-bd_sf"/>
</dbReference>
<keyword evidence="3" id="KW-1185">Reference proteome</keyword>
<feature type="domain" description="HTH marR-type" evidence="1">
    <location>
        <begin position="14"/>
        <end position="147"/>
    </location>
</feature>
<protein>
    <submittedName>
        <fullName evidence="2">MarR family transcriptional regulator</fullName>
    </submittedName>
</protein>
<dbReference type="Gene3D" id="1.10.10.10">
    <property type="entry name" value="Winged helix-like DNA-binding domain superfamily/Winged helix DNA-binding domain"/>
    <property type="match status" value="1"/>
</dbReference>
<evidence type="ECO:0000313" key="2">
    <source>
        <dbReference type="EMBL" id="GAA2229404.1"/>
    </source>
</evidence>
<dbReference type="Pfam" id="PF12802">
    <property type="entry name" value="MarR_2"/>
    <property type="match status" value="1"/>
</dbReference>
<proteinExistence type="predicted"/>
<accession>A0ABN3DF34</accession>
<dbReference type="InterPro" id="IPR036388">
    <property type="entry name" value="WH-like_DNA-bd_sf"/>
</dbReference>
<name>A0ABN3DF34_9MICO</name>
<sequence length="164" mass="18187">MATTPRDPEGFSWEESLPYTLWRTQNAVHRYIQGAIEGLGVTVTQLGLAVHLDKLGPLSASDMSRGFRITPQSVATALARLDKIGWVERRPHPVHGRVILYELSPAGLEGVRVGSQRMAEVTERVNAVLSPEGSRSVVLELRKILLELEGSDRPMELLWPIRTA</sequence>
<dbReference type="EMBL" id="BAAAQY010000003">
    <property type="protein sequence ID" value="GAA2229404.1"/>
    <property type="molecule type" value="Genomic_DNA"/>
</dbReference>
<dbReference type="RefSeq" id="WP_259478758.1">
    <property type="nucleotide sequence ID" value="NZ_BAAAQY010000003.1"/>
</dbReference>
<dbReference type="SUPFAM" id="SSF46785">
    <property type="entry name" value="Winged helix' DNA-binding domain"/>
    <property type="match status" value="1"/>
</dbReference>
<dbReference type="InterPro" id="IPR000835">
    <property type="entry name" value="HTH_MarR-typ"/>
</dbReference>
<evidence type="ECO:0000313" key="3">
    <source>
        <dbReference type="Proteomes" id="UP001500929"/>
    </source>
</evidence>
<reference evidence="2 3" key="1">
    <citation type="journal article" date="2019" name="Int. J. Syst. Evol. Microbiol.">
        <title>The Global Catalogue of Microorganisms (GCM) 10K type strain sequencing project: providing services to taxonomists for standard genome sequencing and annotation.</title>
        <authorList>
            <consortium name="The Broad Institute Genomics Platform"/>
            <consortium name="The Broad Institute Genome Sequencing Center for Infectious Disease"/>
            <person name="Wu L."/>
            <person name="Ma J."/>
        </authorList>
    </citation>
    <scope>NUCLEOTIDE SEQUENCE [LARGE SCALE GENOMIC DNA]</scope>
    <source>
        <strain evidence="2 3">JCM 16117</strain>
    </source>
</reference>
<dbReference type="PROSITE" id="PS50995">
    <property type="entry name" value="HTH_MARR_2"/>
    <property type="match status" value="1"/>
</dbReference>
<evidence type="ECO:0000259" key="1">
    <source>
        <dbReference type="PROSITE" id="PS50995"/>
    </source>
</evidence>
<dbReference type="Proteomes" id="UP001500929">
    <property type="component" value="Unassembled WGS sequence"/>
</dbReference>
<gene>
    <name evidence="2" type="ORF">GCM10009851_12530</name>
</gene>
<comment type="caution">
    <text evidence="2">The sequence shown here is derived from an EMBL/GenBank/DDBJ whole genome shotgun (WGS) entry which is preliminary data.</text>
</comment>
<organism evidence="2 3">
    <name type="scientific">Herbiconiux moechotypicola</name>
    <dbReference type="NCBI Taxonomy" id="637393"/>
    <lineage>
        <taxon>Bacteria</taxon>
        <taxon>Bacillati</taxon>
        <taxon>Actinomycetota</taxon>
        <taxon>Actinomycetes</taxon>
        <taxon>Micrococcales</taxon>
        <taxon>Microbacteriaceae</taxon>
        <taxon>Herbiconiux</taxon>
    </lineage>
</organism>
<dbReference type="SMART" id="SM00347">
    <property type="entry name" value="HTH_MARR"/>
    <property type="match status" value="1"/>
</dbReference>